<reference evidence="11" key="1">
    <citation type="submission" date="2020-09" db="EMBL/GenBank/DDBJ databases">
        <title>Bosea spartocytisi sp. nov. a root nodule endophyte of Spartocytisus supranubius in the high mountain ecosystem fo the Teide National Park (Canary Islands, Spain).</title>
        <authorList>
            <person name="Pulido-Suarez L."/>
            <person name="Peix A."/>
            <person name="Igual J.M."/>
            <person name="Socas-Perez N."/>
            <person name="Velazquez E."/>
            <person name="Flores-Felix J.D."/>
            <person name="Leon-Barrios M."/>
        </authorList>
    </citation>
    <scope>NUCLEOTIDE SEQUENCE</scope>
    <source>
        <strain evidence="11">SSUT16</strain>
    </source>
</reference>
<dbReference type="PANTHER" id="PTHR47870">
    <property type="entry name" value="CYTOCHROME C-TYPE BIOGENESIS PROTEIN CCMH"/>
    <property type="match status" value="1"/>
</dbReference>
<evidence type="ECO:0000256" key="4">
    <source>
        <dbReference type="ARBA" id="ARBA00022729"/>
    </source>
</evidence>
<keyword evidence="9" id="KW-1133">Transmembrane helix</keyword>
<comment type="function">
    <text evidence="7">Required for the biogenesis of c-type cytochromes. Possible subunit of a heme lyase.</text>
</comment>
<dbReference type="InterPro" id="IPR005616">
    <property type="entry name" value="CcmH/CycL/Ccl2/NrfF_N"/>
</dbReference>
<comment type="caution">
    <text evidence="11">The sequence shown here is derived from an EMBL/GenBank/DDBJ whole genome shotgun (WGS) entry which is preliminary data.</text>
</comment>
<sequence>MRSLLLALAFLCLVQPAARAVQPDEILKNPALEQRAREISGGLRCLVCQNQSIDDSNAPLARDLRLLVRERLTAGDSDKAVIDFVVARYGEFVLLRPPFNLHTLLLWTAPFLILLGGAAFVWRLRRVAPPSEAAPRLTEEERQRLDRLLQGERD</sequence>
<evidence type="ECO:0000256" key="5">
    <source>
        <dbReference type="ARBA" id="ARBA00022748"/>
    </source>
</evidence>
<keyword evidence="6 9" id="KW-0408">Iron</keyword>
<comment type="subcellular location">
    <subcellularLocation>
        <location evidence="8">Membrane</location>
        <topology evidence="8">Single-pass membrane protein</topology>
        <orientation evidence="8">Periplasmic side</orientation>
    </subcellularLocation>
</comment>
<keyword evidence="3 9" id="KW-0479">Metal-binding</keyword>
<evidence type="ECO:0000256" key="7">
    <source>
        <dbReference type="ARBA" id="ARBA00037230"/>
    </source>
</evidence>
<evidence type="ECO:0000313" key="12">
    <source>
        <dbReference type="Proteomes" id="UP000619295"/>
    </source>
</evidence>
<dbReference type="InterPro" id="IPR038297">
    <property type="entry name" value="CcmH/CycL/NrfF/Ccl2_sf"/>
</dbReference>
<protein>
    <recommendedName>
        <fullName evidence="9">Cytochrome c-type biogenesis protein</fullName>
    </recommendedName>
</protein>
<evidence type="ECO:0000313" key="11">
    <source>
        <dbReference type="EMBL" id="MBD3844522.1"/>
    </source>
</evidence>
<keyword evidence="4 9" id="KW-0732">Signal</keyword>
<dbReference type="PANTHER" id="PTHR47870:SF1">
    <property type="entry name" value="CYTOCHROME C-TYPE BIOGENESIS PROTEIN CCMH"/>
    <property type="match status" value="1"/>
</dbReference>
<dbReference type="Pfam" id="PF03918">
    <property type="entry name" value="CcmH"/>
    <property type="match status" value="1"/>
</dbReference>
<keyword evidence="9" id="KW-0472">Membrane</keyword>
<gene>
    <name evidence="11" type="ORF">IED13_02335</name>
</gene>
<dbReference type="EMBL" id="JACXWY010000001">
    <property type="protein sequence ID" value="MBD3844522.1"/>
    <property type="molecule type" value="Genomic_DNA"/>
</dbReference>
<dbReference type="Gene3D" id="1.10.8.640">
    <property type="entry name" value="Cytochrome C biogenesis protein"/>
    <property type="match status" value="1"/>
</dbReference>
<evidence type="ECO:0000259" key="10">
    <source>
        <dbReference type="Pfam" id="PF03918"/>
    </source>
</evidence>
<evidence type="ECO:0000256" key="1">
    <source>
        <dbReference type="ARBA" id="ARBA00010342"/>
    </source>
</evidence>
<dbReference type="CDD" id="cd16378">
    <property type="entry name" value="CcmH_N"/>
    <property type="match status" value="1"/>
</dbReference>
<feature type="chain" id="PRO_5038157522" description="Cytochrome c-type biogenesis protein" evidence="9">
    <location>
        <begin position="21"/>
        <end position="154"/>
    </location>
</feature>
<dbReference type="AlphaFoldDB" id="A0A927E5L0"/>
<dbReference type="GO" id="GO:0005886">
    <property type="term" value="C:plasma membrane"/>
    <property type="evidence" value="ECO:0007669"/>
    <property type="project" value="TreeGrafter"/>
</dbReference>
<keyword evidence="9" id="KW-0812">Transmembrane</keyword>
<evidence type="ECO:0000256" key="8">
    <source>
        <dbReference type="ARBA" id="ARBA00060491"/>
    </source>
</evidence>
<feature type="transmembrane region" description="Helical" evidence="9">
    <location>
        <begin position="104"/>
        <end position="122"/>
    </location>
</feature>
<comment type="similarity">
    <text evidence="1 9">Belongs to the CcmH/CycL/Ccl2/NrfF family.</text>
</comment>
<dbReference type="RefSeq" id="WP_133561946.1">
    <property type="nucleotide sequence ID" value="NZ_JACXWY010000001.1"/>
</dbReference>
<dbReference type="GO" id="GO:0046872">
    <property type="term" value="F:metal ion binding"/>
    <property type="evidence" value="ECO:0007669"/>
    <property type="project" value="UniProtKB-KW"/>
</dbReference>
<feature type="signal peptide" evidence="9">
    <location>
        <begin position="1"/>
        <end position="20"/>
    </location>
</feature>
<evidence type="ECO:0000256" key="3">
    <source>
        <dbReference type="ARBA" id="ARBA00022723"/>
    </source>
</evidence>
<keyword evidence="5" id="KW-0201">Cytochrome c-type biogenesis</keyword>
<evidence type="ECO:0000256" key="2">
    <source>
        <dbReference type="ARBA" id="ARBA00022617"/>
    </source>
</evidence>
<feature type="domain" description="CcmH/CycL/Ccl2/NrfF N-terminal" evidence="10">
    <location>
        <begin position="9"/>
        <end position="149"/>
    </location>
</feature>
<evidence type="ECO:0000256" key="6">
    <source>
        <dbReference type="ARBA" id="ARBA00023004"/>
    </source>
</evidence>
<dbReference type="InterPro" id="IPR051263">
    <property type="entry name" value="C-type_cytochrome_biogenesis"/>
</dbReference>
<organism evidence="11 12">
    <name type="scientific">Bosea spartocytisi</name>
    <dbReference type="NCBI Taxonomy" id="2773451"/>
    <lineage>
        <taxon>Bacteria</taxon>
        <taxon>Pseudomonadati</taxon>
        <taxon>Pseudomonadota</taxon>
        <taxon>Alphaproteobacteria</taxon>
        <taxon>Hyphomicrobiales</taxon>
        <taxon>Boseaceae</taxon>
        <taxon>Bosea</taxon>
    </lineage>
</organism>
<dbReference type="FunFam" id="1.10.8.640:FF:000001">
    <property type="entry name" value="Cytochrome c-type biogenesis protein"/>
    <property type="match status" value="1"/>
</dbReference>
<accession>A0A927E5L0</accession>
<dbReference type="GO" id="GO:0017004">
    <property type="term" value="P:cytochrome complex assembly"/>
    <property type="evidence" value="ECO:0007669"/>
    <property type="project" value="UniProtKB-KW"/>
</dbReference>
<evidence type="ECO:0000256" key="9">
    <source>
        <dbReference type="RuleBase" id="RU364112"/>
    </source>
</evidence>
<keyword evidence="2 9" id="KW-0349">Heme</keyword>
<name>A0A927E5L0_9HYPH</name>
<keyword evidence="12" id="KW-1185">Reference proteome</keyword>
<dbReference type="Proteomes" id="UP000619295">
    <property type="component" value="Unassembled WGS sequence"/>
</dbReference>
<proteinExistence type="inferred from homology"/>